<keyword evidence="5" id="KW-1185">Reference proteome</keyword>
<keyword evidence="4" id="KW-0430">Lectin</keyword>
<feature type="compositionally biased region" description="Basic and acidic residues" evidence="1">
    <location>
        <begin position="407"/>
        <end position="416"/>
    </location>
</feature>
<dbReference type="AlphaFoldDB" id="A0A7J7S3S6"/>
<dbReference type="OrthoDB" id="8927116at2759"/>
<evidence type="ECO:0000256" key="2">
    <source>
        <dbReference type="SAM" id="Phobius"/>
    </source>
</evidence>
<evidence type="ECO:0000256" key="3">
    <source>
        <dbReference type="SAM" id="SignalP"/>
    </source>
</evidence>
<dbReference type="PANTHER" id="PTHR17384:SF7">
    <property type="entry name" value="P-SELECTIN GLYCOPROTEIN LIGAND 1"/>
    <property type="match status" value="1"/>
</dbReference>
<keyword evidence="2" id="KW-1133">Transmembrane helix</keyword>
<feature type="chain" id="PRO_5029684177" evidence="3">
    <location>
        <begin position="18"/>
        <end position="422"/>
    </location>
</feature>
<comment type="caution">
    <text evidence="4">The sequence shown here is derived from an EMBL/GenBank/DDBJ whole genome shotgun (WGS) entry which is preliminary data.</text>
</comment>
<evidence type="ECO:0000256" key="1">
    <source>
        <dbReference type="SAM" id="MobiDB-lite"/>
    </source>
</evidence>
<dbReference type="GO" id="GO:0005886">
    <property type="term" value="C:plasma membrane"/>
    <property type="evidence" value="ECO:0007669"/>
    <property type="project" value="TreeGrafter"/>
</dbReference>
<feature type="transmembrane region" description="Helical" evidence="2">
    <location>
        <begin position="331"/>
        <end position="353"/>
    </location>
</feature>
<dbReference type="PANTHER" id="PTHR17384">
    <property type="entry name" value="P-SELECTIN GLYCOPROTEIN LIGAND-1"/>
    <property type="match status" value="1"/>
</dbReference>
<feature type="compositionally biased region" description="Low complexity" evidence="1">
    <location>
        <begin position="302"/>
        <end position="317"/>
    </location>
</feature>
<feature type="signal peptide" evidence="3">
    <location>
        <begin position="1"/>
        <end position="17"/>
    </location>
</feature>
<feature type="region of interest" description="Disordered" evidence="1">
    <location>
        <begin position="66"/>
        <end position="94"/>
    </location>
</feature>
<dbReference type="GO" id="GO:0050901">
    <property type="term" value="P:leukocyte tethering or rolling"/>
    <property type="evidence" value="ECO:0007669"/>
    <property type="project" value="TreeGrafter"/>
</dbReference>
<keyword evidence="2" id="KW-0812">Transmembrane</keyword>
<reference evidence="4 5" key="1">
    <citation type="journal article" date="2020" name="Nature">
        <title>Six reference-quality genomes reveal evolution of bat adaptations.</title>
        <authorList>
            <person name="Jebb D."/>
            <person name="Huang Z."/>
            <person name="Pippel M."/>
            <person name="Hughes G.M."/>
            <person name="Lavrichenko K."/>
            <person name="Devanna P."/>
            <person name="Winkler S."/>
            <person name="Jermiin L.S."/>
            <person name="Skirmuntt E.C."/>
            <person name="Katzourakis A."/>
            <person name="Burkitt-Gray L."/>
            <person name="Ray D.A."/>
            <person name="Sullivan K.A.M."/>
            <person name="Roscito J.G."/>
            <person name="Kirilenko B.M."/>
            <person name="Davalos L.M."/>
            <person name="Corthals A.P."/>
            <person name="Power M.L."/>
            <person name="Jones G."/>
            <person name="Ransome R.D."/>
            <person name="Dechmann D.K.N."/>
            <person name="Locatelli A.G."/>
            <person name="Puechmaille S.J."/>
            <person name="Fedrigo O."/>
            <person name="Jarvis E.D."/>
            <person name="Hiller M."/>
            <person name="Vernes S.C."/>
            <person name="Myers E.W."/>
            <person name="Teeling E.C."/>
        </authorList>
    </citation>
    <scope>NUCLEOTIDE SEQUENCE [LARGE SCALE GENOMIC DNA]</scope>
    <source>
        <strain evidence="4">MMyoMyo1</strain>
        <tissue evidence="4">Flight muscle</tissue>
    </source>
</reference>
<feature type="compositionally biased region" description="Polar residues" evidence="1">
    <location>
        <begin position="182"/>
        <end position="211"/>
    </location>
</feature>
<evidence type="ECO:0000313" key="4">
    <source>
        <dbReference type="EMBL" id="KAF6282795.1"/>
    </source>
</evidence>
<feature type="region of interest" description="Disordered" evidence="1">
    <location>
        <begin position="236"/>
        <end position="265"/>
    </location>
</feature>
<feature type="compositionally biased region" description="Polar residues" evidence="1">
    <location>
        <begin position="156"/>
        <end position="173"/>
    </location>
</feature>
<proteinExistence type="predicted"/>
<feature type="compositionally biased region" description="Low complexity" evidence="1">
    <location>
        <begin position="236"/>
        <end position="257"/>
    </location>
</feature>
<gene>
    <name evidence="4" type="ORF">mMyoMyo1_017225</name>
</gene>
<sequence>MPLQLLLLLVLLGPSLQQTPADMDKDDLEEYNDNDEYGTDPPDTLETITAGVTLSPKLQAVMGTLGQRESAGPGTPEPATPEVTTGDSAGLDAREATPGKLSMELASQGVPVTPGPLTTDLGSTIPPIMEAPSTEGAPSTELATTEALSTEPLTTQPAATEALSTEPLTTQPAATEALPTEPLTTQPAATEALSTEPLTTQPAATEALSTEPLTTQPAAMKALSTEPLTTQPAAAEALATEPATTAAPPTEPTTTETLSKEPATMEALSTRGLSTAFLVLSDPHGGTTVAASNSSDAFINQGKSSQGLSPPSSASPGLTKGPDYMPVKHCLLAILILALVATTFLVCTVVLAVRLSRRNHMYHVRSYSPTEMVCISSLLPEGGEAPAATANGSLPTAKGPGLLEGPGEDHNGDDLTLHSFLP</sequence>
<feature type="region of interest" description="Disordered" evidence="1">
    <location>
        <begin position="300"/>
        <end position="320"/>
    </location>
</feature>
<dbReference type="EMBL" id="JABWUV010000020">
    <property type="protein sequence ID" value="KAF6282795.1"/>
    <property type="molecule type" value="Genomic_DNA"/>
</dbReference>
<accession>A0A7J7S3S6</accession>
<keyword evidence="3" id="KW-0732">Signal</keyword>
<dbReference type="Proteomes" id="UP000527355">
    <property type="component" value="Unassembled WGS sequence"/>
</dbReference>
<feature type="region of interest" description="Disordered" evidence="1">
    <location>
        <begin position="18"/>
        <end position="44"/>
    </location>
</feature>
<name>A0A7J7S3S6_MYOMY</name>
<dbReference type="VEuPathDB" id="HostDB:GeneID_118678485"/>
<evidence type="ECO:0000313" key="5">
    <source>
        <dbReference type="Proteomes" id="UP000527355"/>
    </source>
</evidence>
<dbReference type="GO" id="GO:0030246">
    <property type="term" value="F:carbohydrate binding"/>
    <property type="evidence" value="ECO:0007669"/>
    <property type="project" value="UniProtKB-KW"/>
</dbReference>
<feature type="region of interest" description="Disordered" evidence="1">
    <location>
        <begin position="386"/>
        <end position="422"/>
    </location>
</feature>
<feature type="region of interest" description="Disordered" evidence="1">
    <location>
        <begin position="121"/>
        <end position="143"/>
    </location>
</feature>
<organism evidence="4 5">
    <name type="scientific">Myotis myotis</name>
    <name type="common">Greater mouse-eared bat</name>
    <name type="synonym">Vespertilio myotis</name>
    <dbReference type="NCBI Taxonomy" id="51298"/>
    <lineage>
        <taxon>Eukaryota</taxon>
        <taxon>Metazoa</taxon>
        <taxon>Chordata</taxon>
        <taxon>Craniata</taxon>
        <taxon>Vertebrata</taxon>
        <taxon>Euteleostomi</taxon>
        <taxon>Mammalia</taxon>
        <taxon>Eutheria</taxon>
        <taxon>Laurasiatheria</taxon>
        <taxon>Chiroptera</taxon>
        <taxon>Yangochiroptera</taxon>
        <taxon>Vespertilionidae</taxon>
        <taxon>Myotis</taxon>
    </lineage>
</organism>
<feature type="compositionally biased region" description="Acidic residues" evidence="1">
    <location>
        <begin position="24"/>
        <end position="38"/>
    </location>
</feature>
<keyword evidence="2" id="KW-0472">Membrane</keyword>
<dbReference type="InterPro" id="IPR026195">
    <property type="entry name" value="PSGL-1"/>
</dbReference>
<protein>
    <submittedName>
        <fullName evidence="4">Selectin P ligand</fullName>
    </submittedName>
</protein>
<feature type="region of interest" description="Disordered" evidence="1">
    <location>
        <begin position="155"/>
        <end position="211"/>
    </location>
</feature>